<keyword evidence="4" id="KW-0539">Nucleus</keyword>
<proteinExistence type="predicted"/>
<feature type="region of interest" description="Disordered" evidence="5">
    <location>
        <begin position="487"/>
        <end position="515"/>
    </location>
</feature>
<keyword evidence="8" id="KW-1185">Reference proteome</keyword>
<sequence length="515" mass="59534">MATPKKMEKSYRMSSLSDCFGNLPNESVPINTDKLTRKVVCIEYPGIIKNVSRAMETLGGLEEINKRYVDSNQRLELRWRPADPYCKSSYGDSSNTNNLLFRFKRRKRKKLDGSYDYEHKVEILGIVKVTFRFQGMVDFQYLPMISHSTGENEAKTFSSIFDKLVVKSPEDVKDWLKVDVPLFLPPIIFSRMDTPMEYLYRSEMQHRSGFVNPQDQRPSHLIGTARQRRSRHTIFVNFEDKTIPSESMSGAEATLRAKVKNPNLEQKLRELFDQKPIWSRNGICGAIECRRDTLKYVLPLVAYYFITGPWRSLWVKFGYDPRKDPAAKKYQIVDFRVRQRGGNAGFDIKAKRSTFSYKLPTVITKQTGQVATINRSGLLPGKDQRETTTRTKEEAESTYKFRAHILPPFRQMFYQICDIVDDDVQSLLNQNNGQETVCDEKDGWCMKDMNDKCREIMYHKLNTYSPVGENTGKKVPKKKPVKQIFTSLASSEDSDSDVPGEDPMNEMETEMLDCV</sequence>
<dbReference type="PANTHER" id="PTHR13230:SF5">
    <property type="entry name" value="GENERAL TRANSCRIPTION FACTOR 3C POLYPEPTIDE 5"/>
    <property type="match status" value="1"/>
</dbReference>
<comment type="subcellular location">
    <subcellularLocation>
        <location evidence="1">Nucleus</location>
    </subcellularLocation>
</comment>
<dbReference type="InterPro" id="IPR019136">
    <property type="entry name" value="TF_IIIC_su-5_HTH"/>
</dbReference>
<dbReference type="InterPro" id="IPR042536">
    <property type="entry name" value="TFIIIC_tauA_Sfc1"/>
</dbReference>
<name>A0A6P7TDV5_9MOLL</name>
<dbReference type="FunFam" id="3.30.200.160:FF:000002">
    <property type="entry name" value="Transcription factor IIIC, subunit 5"/>
    <property type="match status" value="1"/>
</dbReference>
<evidence type="ECO:0000256" key="1">
    <source>
        <dbReference type="ARBA" id="ARBA00004123"/>
    </source>
</evidence>
<dbReference type="RefSeq" id="XP_029649324.1">
    <property type="nucleotide sequence ID" value="XM_029793464.2"/>
</dbReference>
<organism evidence="8 9">
    <name type="scientific">Octopus sinensis</name>
    <name type="common">East Asian common octopus</name>
    <dbReference type="NCBI Taxonomy" id="2607531"/>
    <lineage>
        <taxon>Eukaryota</taxon>
        <taxon>Metazoa</taxon>
        <taxon>Spiralia</taxon>
        <taxon>Lophotrochozoa</taxon>
        <taxon>Mollusca</taxon>
        <taxon>Cephalopoda</taxon>
        <taxon>Coleoidea</taxon>
        <taxon>Octopodiformes</taxon>
        <taxon>Octopoda</taxon>
        <taxon>Incirrata</taxon>
        <taxon>Octopodidae</taxon>
        <taxon>Octopus</taxon>
    </lineage>
</organism>
<dbReference type="AlphaFoldDB" id="A0A6P7TDV5"/>
<dbReference type="GO" id="GO:0001003">
    <property type="term" value="F:RNA polymerase III type 2 promoter sequence-specific DNA binding"/>
    <property type="evidence" value="ECO:0007669"/>
    <property type="project" value="TreeGrafter"/>
</dbReference>
<evidence type="ECO:0000313" key="8">
    <source>
        <dbReference type="Proteomes" id="UP000515154"/>
    </source>
</evidence>
<gene>
    <name evidence="9" type="primary">LOC115223034</name>
</gene>
<evidence type="ECO:0000256" key="2">
    <source>
        <dbReference type="ARBA" id="ARBA00023125"/>
    </source>
</evidence>
<dbReference type="GO" id="GO:0000127">
    <property type="term" value="C:transcription factor TFIIIC complex"/>
    <property type="evidence" value="ECO:0007669"/>
    <property type="project" value="InterPro"/>
</dbReference>
<evidence type="ECO:0000256" key="3">
    <source>
        <dbReference type="ARBA" id="ARBA00023163"/>
    </source>
</evidence>
<evidence type="ECO:0000313" key="9">
    <source>
        <dbReference type="RefSeq" id="XP_029649324.1"/>
    </source>
</evidence>
<reference evidence="9" key="1">
    <citation type="submission" date="2025-08" db="UniProtKB">
        <authorList>
            <consortium name="RefSeq"/>
        </authorList>
    </citation>
    <scope>IDENTIFICATION</scope>
</reference>
<dbReference type="Pfam" id="PF09734">
    <property type="entry name" value="Tau95"/>
    <property type="match status" value="1"/>
</dbReference>
<dbReference type="Pfam" id="PF17682">
    <property type="entry name" value="Tau95_N"/>
    <property type="match status" value="1"/>
</dbReference>
<dbReference type="Proteomes" id="UP000515154">
    <property type="component" value="Linkage group LG21"/>
</dbReference>
<dbReference type="PANTHER" id="PTHR13230">
    <property type="entry name" value="GENERAL TRANSCRIPTION FACTOR IIIC, POLYPEPTIDE 5"/>
    <property type="match status" value="1"/>
</dbReference>
<evidence type="ECO:0000259" key="7">
    <source>
        <dbReference type="Pfam" id="PF17682"/>
    </source>
</evidence>
<protein>
    <submittedName>
        <fullName evidence="9">General transcription factor 3C polypeptide 5 isoform X1</fullName>
    </submittedName>
</protein>
<feature type="domain" description="Transcription factor IIIC subunit 5 HTH" evidence="6">
    <location>
        <begin position="183"/>
        <end position="336"/>
    </location>
</feature>
<dbReference type="GO" id="GO:0006384">
    <property type="term" value="P:transcription initiation at RNA polymerase III promoter"/>
    <property type="evidence" value="ECO:0007669"/>
    <property type="project" value="InterPro"/>
</dbReference>
<keyword evidence="2" id="KW-0238">DNA-binding</keyword>
<dbReference type="GO" id="GO:0001002">
    <property type="term" value="F:RNA polymerase III type 1 promoter sequence-specific DNA binding"/>
    <property type="evidence" value="ECO:0007669"/>
    <property type="project" value="TreeGrafter"/>
</dbReference>
<feature type="domain" description="Transcription factor IIIC subunit Tfc1/Sfc1 triple barrel" evidence="7">
    <location>
        <begin position="40"/>
        <end position="142"/>
    </location>
</feature>
<evidence type="ECO:0000256" key="4">
    <source>
        <dbReference type="ARBA" id="ARBA00023242"/>
    </source>
</evidence>
<dbReference type="InterPro" id="IPR041499">
    <property type="entry name" value="Tfc1/Sfc1_N"/>
</dbReference>
<dbReference type="KEGG" id="osn:115223034"/>
<evidence type="ECO:0000259" key="6">
    <source>
        <dbReference type="Pfam" id="PF09734"/>
    </source>
</evidence>
<accession>A0A6P7TDV5</accession>
<dbReference type="InterPro" id="IPR040454">
    <property type="entry name" value="TF_IIIC_Tfc1/Sfc1"/>
</dbReference>
<evidence type="ECO:0000256" key="5">
    <source>
        <dbReference type="SAM" id="MobiDB-lite"/>
    </source>
</evidence>
<dbReference type="GO" id="GO:0005634">
    <property type="term" value="C:nucleus"/>
    <property type="evidence" value="ECO:0007669"/>
    <property type="project" value="UniProtKB-SubCell"/>
</dbReference>
<keyword evidence="3" id="KW-0804">Transcription</keyword>
<dbReference type="Gene3D" id="3.30.200.160">
    <property type="entry name" value="TFIIIC, subcomplex tauA, subunit Sfc1, barrel domain"/>
    <property type="match status" value="1"/>
</dbReference>
<feature type="compositionally biased region" description="Acidic residues" evidence="5">
    <location>
        <begin position="492"/>
        <end position="515"/>
    </location>
</feature>